<evidence type="ECO:0000256" key="1">
    <source>
        <dbReference type="ARBA" id="ARBA00000813"/>
    </source>
</evidence>
<keyword evidence="10" id="KW-0288">FMN</keyword>
<keyword evidence="15" id="KW-0249">Electron transport</keyword>
<comment type="similarity">
    <text evidence="6">Belongs to the iron-containing alcohol dehydrogenase family. Hydroxyacid-oxoacid transhydrogenase subfamily.</text>
</comment>
<keyword evidence="13" id="KW-0521">NADP</keyword>
<dbReference type="GO" id="GO:0046872">
    <property type="term" value="F:metal ion binding"/>
    <property type="evidence" value="ECO:0007669"/>
    <property type="project" value="UniProtKB-KW"/>
</dbReference>
<dbReference type="Gene3D" id="2.40.30.10">
    <property type="entry name" value="Translation factors"/>
    <property type="match status" value="1"/>
</dbReference>
<comment type="subcellular location">
    <subcellularLocation>
        <location evidence="4">Mitochondrion</location>
    </subcellularLocation>
</comment>
<dbReference type="Gene3D" id="1.20.990.10">
    <property type="entry name" value="NADPH-cytochrome p450 Reductase, Chain A, domain 3"/>
    <property type="match status" value="1"/>
</dbReference>
<keyword evidence="17" id="KW-0408">Iron</keyword>
<keyword evidence="11" id="KW-0479">Metal-binding</keyword>
<dbReference type="PROSITE" id="PS51384">
    <property type="entry name" value="FAD_FR"/>
    <property type="match status" value="1"/>
</dbReference>
<evidence type="ECO:0000256" key="12">
    <source>
        <dbReference type="ARBA" id="ARBA00022827"/>
    </source>
</evidence>
<feature type="domain" description="FAD-binding FR-type" evidence="23">
    <location>
        <begin position="666"/>
        <end position="897"/>
    </location>
</feature>
<dbReference type="GO" id="GO:0016903">
    <property type="term" value="F:oxidoreductase activity, acting on the aldehyde or oxo group of donors"/>
    <property type="evidence" value="ECO:0007669"/>
    <property type="project" value="InterPro"/>
</dbReference>
<keyword evidence="25" id="KW-1185">Reference proteome</keyword>
<keyword evidence="9" id="KW-0285">Flavoprotein</keyword>
<dbReference type="InterPro" id="IPR009014">
    <property type="entry name" value="Transketo_C/PFOR_II"/>
</dbReference>
<dbReference type="Gene3D" id="3.40.50.1970">
    <property type="match status" value="1"/>
</dbReference>
<dbReference type="GO" id="GO:0004783">
    <property type="term" value="F:sulfite reductase (NADPH) activity"/>
    <property type="evidence" value="ECO:0007669"/>
    <property type="project" value="UniProtKB-EC"/>
</dbReference>
<dbReference type="CDD" id="cd06207">
    <property type="entry name" value="CyPoR_like"/>
    <property type="match status" value="1"/>
</dbReference>
<dbReference type="SUPFAM" id="SSF53323">
    <property type="entry name" value="Pyruvate-ferredoxin oxidoreductase, PFOR, domain III"/>
    <property type="match status" value="1"/>
</dbReference>
<evidence type="ECO:0000256" key="9">
    <source>
        <dbReference type="ARBA" id="ARBA00022630"/>
    </source>
</evidence>
<dbReference type="FunFam" id="3.40.50.970:FF:000052">
    <property type="entry name" value="Sulfite reductase [NADPH] flavoprotein component"/>
    <property type="match status" value="1"/>
</dbReference>
<dbReference type="GO" id="GO:0047988">
    <property type="term" value="F:hydroxyacid-oxoacid transhydrogenase activity"/>
    <property type="evidence" value="ECO:0007669"/>
    <property type="project" value="UniProtKB-EC"/>
</dbReference>
<dbReference type="Proteomes" id="UP001302676">
    <property type="component" value="Unassembled WGS sequence"/>
</dbReference>
<dbReference type="InterPro" id="IPR019752">
    <property type="entry name" value="Pyrv/ketoisovalerate_OxRed_cat"/>
</dbReference>
<dbReference type="InterPro" id="IPR017927">
    <property type="entry name" value="FAD-bd_FR_type"/>
</dbReference>
<dbReference type="InterPro" id="IPR042157">
    <property type="entry name" value="HOT"/>
</dbReference>
<reference evidence="24" key="2">
    <citation type="submission" date="2023-05" db="EMBL/GenBank/DDBJ databases">
        <authorList>
            <consortium name="Lawrence Berkeley National Laboratory"/>
            <person name="Steindorff A."/>
            <person name="Hensen N."/>
            <person name="Bonometti L."/>
            <person name="Westerberg I."/>
            <person name="Brannstrom I.O."/>
            <person name="Guillou S."/>
            <person name="Cros-Aarteil S."/>
            <person name="Calhoun S."/>
            <person name="Haridas S."/>
            <person name="Kuo A."/>
            <person name="Mondo S."/>
            <person name="Pangilinan J."/>
            <person name="Riley R."/>
            <person name="Labutti K."/>
            <person name="Andreopoulos B."/>
            <person name="Lipzen A."/>
            <person name="Chen C."/>
            <person name="Yanf M."/>
            <person name="Daum C."/>
            <person name="Ng V."/>
            <person name="Clum A."/>
            <person name="Ohm R."/>
            <person name="Martin F."/>
            <person name="Silar P."/>
            <person name="Natvig D."/>
            <person name="Lalanne C."/>
            <person name="Gautier V."/>
            <person name="Ament-Velasquez S.L."/>
            <person name="Kruys A."/>
            <person name="Hutchinson M.I."/>
            <person name="Powell A.J."/>
            <person name="Barry K."/>
            <person name="Miller A.N."/>
            <person name="Grigoriev I.V."/>
            <person name="Debuchy R."/>
            <person name="Gladieux P."/>
            <person name="Thoren M.H."/>
            <person name="Johannesson H."/>
        </authorList>
    </citation>
    <scope>NUCLEOTIDE SEQUENCE</scope>
    <source>
        <strain evidence="24">CBS 141.50</strain>
    </source>
</reference>
<dbReference type="FunFam" id="1.20.1090.10:FF:000003">
    <property type="entry name" value="Probable hydroxyacid-oxoacid transhydrogenase, mitochondrial"/>
    <property type="match status" value="1"/>
</dbReference>
<dbReference type="GO" id="GO:0004022">
    <property type="term" value="F:alcohol dehydrogenase (NAD+) activity"/>
    <property type="evidence" value="ECO:0007669"/>
    <property type="project" value="InterPro"/>
</dbReference>
<evidence type="ECO:0000256" key="7">
    <source>
        <dbReference type="ARBA" id="ARBA00022448"/>
    </source>
</evidence>
<dbReference type="FunFam" id="3.40.50.920:FF:000007">
    <property type="entry name" value="Pyruvate:ferredoxin (Flavodoxin) oxidoreductase"/>
    <property type="match status" value="1"/>
</dbReference>
<dbReference type="Pfam" id="PF00175">
    <property type="entry name" value="NAD_binding_1"/>
    <property type="match status" value="1"/>
</dbReference>
<comment type="pathway">
    <text evidence="5">Sulfur metabolism; hydrogen sulfide biosynthesis; hydrogen sulfide from sulfite (NADPH route): step 1/1.</text>
</comment>
<dbReference type="InterPro" id="IPR001433">
    <property type="entry name" value="OxRdtase_FAD/NAD-bd"/>
</dbReference>
<comment type="catalytic activity">
    <reaction evidence="20">
        <text>4-hydroxybutanoate + 2-oxoglutarate = (R)-2-hydroxyglutarate + succinate semialdehyde</text>
        <dbReference type="Rhea" id="RHEA:24734"/>
        <dbReference type="ChEBI" id="CHEBI:15801"/>
        <dbReference type="ChEBI" id="CHEBI:16724"/>
        <dbReference type="ChEBI" id="CHEBI:16810"/>
        <dbReference type="ChEBI" id="CHEBI:57706"/>
        <dbReference type="EC" id="1.1.99.24"/>
    </reaction>
</comment>
<evidence type="ECO:0000256" key="4">
    <source>
        <dbReference type="ARBA" id="ARBA00004173"/>
    </source>
</evidence>
<evidence type="ECO:0000256" key="10">
    <source>
        <dbReference type="ARBA" id="ARBA00022643"/>
    </source>
</evidence>
<dbReference type="Gene3D" id="3.40.50.970">
    <property type="match status" value="1"/>
</dbReference>
<keyword evidence="19" id="KW-0496">Mitochondrion</keyword>
<dbReference type="InterPro" id="IPR017938">
    <property type="entry name" value="Riboflavin_synthase-like_b-brl"/>
</dbReference>
<comment type="caution">
    <text evidence="24">The sequence shown here is derived from an EMBL/GenBank/DDBJ whole genome shotgun (WGS) entry which is preliminary data.</text>
</comment>
<comment type="catalytic activity">
    <reaction evidence="1">
        <text>(S)-3-hydroxybutanoate + 2-oxoglutarate = (R)-2-hydroxyglutarate + acetoacetate</text>
        <dbReference type="Rhea" id="RHEA:23048"/>
        <dbReference type="ChEBI" id="CHEBI:11047"/>
        <dbReference type="ChEBI" id="CHEBI:13705"/>
        <dbReference type="ChEBI" id="CHEBI:15801"/>
        <dbReference type="ChEBI" id="CHEBI:16810"/>
        <dbReference type="EC" id="1.1.99.24"/>
    </reaction>
</comment>
<dbReference type="InterPro" id="IPR039697">
    <property type="entry name" value="Alcohol_dehydrogenase_Fe"/>
</dbReference>
<comment type="function">
    <text evidence="22">This enzyme catalyzes the 6-electron reduction of sulfite to sulfide. This is one of several activities required for the biosynthesis of L-cysteine from sulfate.</text>
</comment>
<evidence type="ECO:0000256" key="2">
    <source>
        <dbReference type="ARBA" id="ARBA00001917"/>
    </source>
</evidence>
<dbReference type="Gene3D" id="3.40.50.80">
    <property type="entry name" value="Nucleotide-binding domain of ferredoxin-NADP reductase (FNR) module"/>
    <property type="match status" value="1"/>
</dbReference>
<dbReference type="GO" id="GO:0051539">
    <property type="term" value="F:4 iron, 4 sulfur cluster binding"/>
    <property type="evidence" value="ECO:0007669"/>
    <property type="project" value="UniProtKB-KW"/>
</dbReference>
<reference evidence="24" key="1">
    <citation type="journal article" date="2023" name="Mol. Phylogenet. Evol.">
        <title>Genome-scale phylogeny and comparative genomics of the fungal order Sordariales.</title>
        <authorList>
            <person name="Hensen N."/>
            <person name="Bonometti L."/>
            <person name="Westerberg I."/>
            <person name="Brannstrom I.O."/>
            <person name="Guillou S."/>
            <person name="Cros-Aarteil S."/>
            <person name="Calhoun S."/>
            <person name="Haridas S."/>
            <person name="Kuo A."/>
            <person name="Mondo S."/>
            <person name="Pangilinan J."/>
            <person name="Riley R."/>
            <person name="LaButti K."/>
            <person name="Andreopoulos B."/>
            <person name="Lipzen A."/>
            <person name="Chen C."/>
            <person name="Yan M."/>
            <person name="Daum C."/>
            <person name="Ng V."/>
            <person name="Clum A."/>
            <person name="Steindorff A."/>
            <person name="Ohm R.A."/>
            <person name="Martin F."/>
            <person name="Silar P."/>
            <person name="Natvig D.O."/>
            <person name="Lalanne C."/>
            <person name="Gautier V."/>
            <person name="Ament-Velasquez S.L."/>
            <person name="Kruys A."/>
            <person name="Hutchinson M.I."/>
            <person name="Powell A.J."/>
            <person name="Barry K."/>
            <person name="Miller A.N."/>
            <person name="Grigoriev I.V."/>
            <person name="Debuchy R."/>
            <person name="Gladieux P."/>
            <person name="Hiltunen Thoren M."/>
            <person name="Johannesson H."/>
        </authorList>
    </citation>
    <scope>NUCLEOTIDE SEQUENCE</scope>
    <source>
        <strain evidence="24">CBS 141.50</strain>
    </source>
</reference>
<dbReference type="SUPFAM" id="SSF56796">
    <property type="entry name" value="Dehydroquinate synthase-like"/>
    <property type="match status" value="1"/>
</dbReference>
<evidence type="ECO:0000256" key="22">
    <source>
        <dbReference type="ARBA" id="ARBA00059320"/>
    </source>
</evidence>
<dbReference type="Pfam" id="PF00465">
    <property type="entry name" value="Fe-ADH"/>
    <property type="match status" value="1"/>
</dbReference>
<sequence>MQLKHEATTGGAVPGVSIPLSSISGPTYATGQLLVQQTAYKLSDKIFSFSPETFDLDTAVRDWSQAGEQNIHGETTTVVPLQTRSGAGTLALGYIFSKDFDLAKRHIPQTVLAPSLTLRHLRPALDQLSLLYGVASPFVAHVAAADYSAHDGLVAEYESALQIAEDLGLALVASTSAYEAQHISLLATLLASILPTLHVYDGIRTARETLRVVDALSETSIAETYKKIAAAANALNKRLDTAGKVIDLLHAFNGELGTSYAPFEYHGHEEPELVLVVFGSAEAQLAKQVANTLAAEGKKVGAINVRVYRPFIEEAFLAVLPESTRQVAVLGQVRDATAVEDASVQSVLYADVLTAVSFSDRSQQLVVIDVKYAAATTHTPSSIASIVHQLTSKETQAEVALTLQAVEQTRQYTFWDVDNSAALAAPAALGKLLAREAPNNVYIHETYDNLVQGGAVRTDIRSSESPVEAPFAVETADVVFVGEEKLLKDVDILNGAKAGSGKVILRLPNFKEEELEKRIPAAARKQIQKKGLGLVVLDSSFSPALEKDAELLTQLAFLQVARPEVTLAELAKLGEVNESQVTLAEFADALAQALKTIEVPASWAEVEEAPPAVAPRSGLKPISFVPFDKNEAEPALKLDSWQEAAKGLVFKEAYGTQIELRPDLTVKTATVHVKENRRLTPDAYDRNIFHIEFDLGNSGLTYNIGEALGIHADNDPQQVLDFIQAYGLNADDLVQVPSREDAAVAETRTVYQSLVQNLDILGKPPKRFFEALAEFAADEAEQKKLAFLGGKDGADEFKKLSEVETVTYVDILQTFPSARPSFPDLVRIVSPLKRREYSIASAQAVTPTSVALMIVVVDWVDSQGRTRYGQATRYLSGLLPGTAVTVSVKPSVMKLPVEDTAPLIMAGLGTGLAPFRAFIQYRAMQKAQGKEIGAILLYLGSRHQREEYLYGEEWEAYLDAGVITLLGAAFSRDQPQKIYIQDRMRQTREQIVQAYIKDGGSFYLCGPTWPVPDVTAVLEEAIAFEAKEGGRKVDSRKEIERLKEEGRYVLEPLKLSQDETNTMTAAIRALPNVCPAPASHPSTASTISRFANRATNSSRNYATPQTPQKEYAFEMAASSIRFGPGVTREVGMDLRNMGAKRVCVVTDPTVDKLAAMQQVRESLDREGVEYKVFSGVRVEPKDYSIKEAIAWAKPYAPDAFLAVGGGSVIDTAKLMNLYTTYPEADFLDFVNAPLGKGLPIERKLHPLIAVPTTAGTGSETTGTAIFDLASRRAKTGVAHRNLKPTLGICDPLNTATMPSAVKASSGLDVLCHSLESWTAIPFNERTPRPTNPILRPAYQGANPISDIFSLNALRQTVKYLPRSVRDPEDVEAQSEMLLASTLAGVGFGNAGVHLCHGMSYPISGQNPGYHHAGYQLPDPLIPHGVSVAVTAPAVFRFTAPSNPDRHLAAAEAFGVDISTVKRESAGEVLADALTKFLADLGDQPKGLKALGFGREHIAELVEGTIPQARVLSLAPGLADEVEREREQLARLFEESLEH</sequence>
<dbReference type="FunFam" id="3.40.50.80:FF:000011">
    <property type="entry name" value="Sulfite reductase flavoprotein component"/>
    <property type="match status" value="1"/>
</dbReference>
<dbReference type="Pfam" id="PF25137">
    <property type="entry name" value="ADH_Fe_C"/>
    <property type="match status" value="1"/>
</dbReference>
<comment type="cofactor">
    <cofactor evidence="2">
        <name>FMN</name>
        <dbReference type="ChEBI" id="CHEBI:58210"/>
    </cofactor>
</comment>
<dbReference type="InterPro" id="IPR003097">
    <property type="entry name" value="CysJ-like_FAD-binding"/>
</dbReference>
<dbReference type="SUPFAM" id="SSF63380">
    <property type="entry name" value="Riboflavin synthase domain-like"/>
    <property type="match status" value="1"/>
</dbReference>
<keyword evidence="18" id="KW-0411">Iron-sulfur</keyword>
<dbReference type="GeneID" id="87819338"/>
<protein>
    <submittedName>
        <fullName evidence="24">Sulfite reductase</fullName>
    </submittedName>
</protein>
<keyword evidence="14" id="KW-0809">Transit peptide</keyword>
<dbReference type="InterPro" id="IPR002869">
    <property type="entry name" value="Pyrv_flavodox_OxRed_cen"/>
</dbReference>
<dbReference type="PRINTS" id="PR00371">
    <property type="entry name" value="FPNCR"/>
</dbReference>
<evidence type="ECO:0000256" key="16">
    <source>
        <dbReference type="ARBA" id="ARBA00023002"/>
    </source>
</evidence>
<dbReference type="InterPro" id="IPR023173">
    <property type="entry name" value="NADPH_Cyt_P450_Rdtase_alpha"/>
</dbReference>
<dbReference type="CDD" id="cd08190">
    <property type="entry name" value="HOT"/>
    <property type="match status" value="1"/>
</dbReference>
<accession>A0AAN6V9V4</accession>
<evidence type="ECO:0000256" key="20">
    <source>
        <dbReference type="ARBA" id="ARBA00049496"/>
    </source>
</evidence>
<dbReference type="PANTHER" id="PTHR11496">
    <property type="entry name" value="ALCOHOL DEHYDROGENASE"/>
    <property type="match status" value="1"/>
</dbReference>
<evidence type="ECO:0000256" key="11">
    <source>
        <dbReference type="ARBA" id="ARBA00022723"/>
    </source>
</evidence>
<evidence type="ECO:0000256" key="19">
    <source>
        <dbReference type="ARBA" id="ARBA00023128"/>
    </source>
</evidence>
<dbReference type="GO" id="GO:0005739">
    <property type="term" value="C:mitochondrion"/>
    <property type="evidence" value="ECO:0007669"/>
    <property type="project" value="UniProtKB-SubCell"/>
</dbReference>
<evidence type="ECO:0000256" key="14">
    <source>
        <dbReference type="ARBA" id="ARBA00022946"/>
    </source>
</evidence>
<evidence type="ECO:0000256" key="18">
    <source>
        <dbReference type="ARBA" id="ARBA00023014"/>
    </source>
</evidence>
<dbReference type="InterPro" id="IPR001670">
    <property type="entry name" value="ADH_Fe/GldA"/>
</dbReference>
<dbReference type="SUPFAM" id="SSF52922">
    <property type="entry name" value="TK C-terminal domain-like"/>
    <property type="match status" value="1"/>
</dbReference>
<dbReference type="EMBL" id="MU853556">
    <property type="protein sequence ID" value="KAK4147417.1"/>
    <property type="molecule type" value="Genomic_DNA"/>
</dbReference>
<keyword evidence="8" id="KW-0004">4Fe-4S</keyword>
<dbReference type="FunFam" id="3.40.50.1970:FF:000009">
    <property type="entry name" value="Fe-containing alcohol dehydrogenase"/>
    <property type="match status" value="1"/>
</dbReference>
<gene>
    <name evidence="24" type="ORF">C8A04DRAFT_34132</name>
</gene>
<dbReference type="FunFam" id="1.20.990.10:FF:000010">
    <property type="entry name" value="Sulfite reductase [NADPH] flavoprotein component"/>
    <property type="match status" value="1"/>
</dbReference>
<evidence type="ECO:0000256" key="5">
    <source>
        <dbReference type="ARBA" id="ARBA00004774"/>
    </source>
</evidence>
<proteinExistence type="inferred from homology"/>
<evidence type="ECO:0000256" key="6">
    <source>
        <dbReference type="ARBA" id="ARBA00010005"/>
    </source>
</evidence>
<dbReference type="Gene3D" id="3.40.50.920">
    <property type="match status" value="1"/>
</dbReference>
<evidence type="ECO:0000256" key="3">
    <source>
        <dbReference type="ARBA" id="ARBA00001974"/>
    </source>
</evidence>
<comment type="catalytic activity">
    <reaction evidence="21">
        <text>hydrogen sulfide + 3 NADP(+) + 3 H2O = sulfite + 3 NADPH + 4 H(+)</text>
        <dbReference type="Rhea" id="RHEA:13801"/>
        <dbReference type="ChEBI" id="CHEBI:15377"/>
        <dbReference type="ChEBI" id="CHEBI:15378"/>
        <dbReference type="ChEBI" id="CHEBI:17359"/>
        <dbReference type="ChEBI" id="CHEBI:29919"/>
        <dbReference type="ChEBI" id="CHEBI:57783"/>
        <dbReference type="ChEBI" id="CHEBI:58349"/>
        <dbReference type="EC" id="1.8.1.2"/>
    </reaction>
</comment>
<dbReference type="InterPro" id="IPR056798">
    <property type="entry name" value="ADH_Fe_C"/>
</dbReference>
<evidence type="ECO:0000256" key="8">
    <source>
        <dbReference type="ARBA" id="ARBA00022485"/>
    </source>
</evidence>
<dbReference type="SUPFAM" id="SSF52343">
    <property type="entry name" value="Ferredoxin reductase-like, C-terminal NADP-linked domain"/>
    <property type="match status" value="1"/>
</dbReference>
<dbReference type="InterPro" id="IPR039261">
    <property type="entry name" value="FNR_nucleotide-bd"/>
</dbReference>
<dbReference type="RefSeq" id="XP_062640788.1">
    <property type="nucleotide sequence ID" value="XM_062782725.1"/>
</dbReference>
<keyword evidence="7" id="KW-0813">Transport</keyword>
<dbReference type="Pfam" id="PF00667">
    <property type="entry name" value="FAD_binding_1"/>
    <property type="match status" value="1"/>
</dbReference>
<evidence type="ECO:0000313" key="24">
    <source>
        <dbReference type="EMBL" id="KAK4147417.1"/>
    </source>
</evidence>
<evidence type="ECO:0000256" key="13">
    <source>
        <dbReference type="ARBA" id="ARBA00022857"/>
    </source>
</evidence>
<dbReference type="Pfam" id="PF01558">
    <property type="entry name" value="POR"/>
    <property type="match status" value="1"/>
</dbReference>
<dbReference type="Gene3D" id="3.40.920.10">
    <property type="entry name" value="Pyruvate-ferredoxin oxidoreductase, PFOR, domain III"/>
    <property type="match status" value="1"/>
</dbReference>
<evidence type="ECO:0000256" key="17">
    <source>
        <dbReference type="ARBA" id="ARBA00023004"/>
    </source>
</evidence>
<evidence type="ECO:0000313" key="25">
    <source>
        <dbReference type="Proteomes" id="UP001302676"/>
    </source>
</evidence>
<evidence type="ECO:0000256" key="15">
    <source>
        <dbReference type="ARBA" id="ARBA00022982"/>
    </source>
</evidence>
<dbReference type="InterPro" id="IPR001709">
    <property type="entry name" value="Flavoprot_Pyr_Nucl_cyt_Rdtase"/>
</dbReference>
<keyword evidence="16" id="KW-0560">Oxidoreductase</keyword>
<dbReference type="Gene3D" id="1.20.1090.10">
    <property type="entry name" value="Dehydroquinate synthase-like - alpha domain"/>
    <property type="match status" value="1"/>
</dbReference>
<evidence type="ECO:0000259" key="23">
    <source>
        <dbReference type="PROSITE" id="PS51384"/>
    </source>
</evidence>
<organism evidence="24 25">
    <name type="scientific">Dichotomopilus funicola</name>
    <dbReference type="NCBI Taxonomy" id="1934379"/>
    <lineage>
        <taxon>Eukaryota</taxon>
        <taxon>Fungi</taxon>
        <taxon>Dikarya</taxon>
        <taxon>Ascomycota</taxon>
        <taxon>Pezizomycotina</taxon>
        <taxon>Sordariomycetes</taxon>
        <taxon>Sordariomycetidae</taxon>
        <taxon>Sordariales</taxon>
        <taxon>Chaetomiaceae</taxon>
        <taxon>Dichotomopilus</taxon>
    </lineage>
</organism>
<keyword evidence="12" id="KW-0274">FAD</keyword>
<evidence type="ECO:0000256" key="21">
    <source>
        <dbReference type="ARBA" id="ARBA00052219"/>
    </source>
</evidence>
<comment type="cofactor">
    <cofactor evidence="3">
        <name>FAD</name>
        <dbReference type="ChEBI" id="CHEBI:57692"/>
    </cofactor>
</comment>
<name>A0AAN6V9V4_9PEZI</name>
<dbReference type="PANTHER" id="PTHR11496:SF83">
    <property type="entry name" value="HYDROXYACID-OXOACID TRANSHYDROGENASE, MITOCHONDRIAL"/>
    <property type="match status" value="1"/>
</dbReference>